<dbReference type="EMBL" id="JABWUV010000011">
    <property type="protein sequence ID" value="KAF6319690.1"/>
    <property type="molecule type" value="Genomic_DNA"/>
</dbReference>
<protein>
    <submittedName>
        <fullName evidence="1">Uncharacterized protein</fullName>
    </submittedName>
</protein>
<evidence type="ECO:0000313" key="2">
    <source>
        <dbReference type="Proteomes" id="UP000527355"/>
    </source>
</evidence>
<dbReference type="AlphaFoldDB" id="A0A7J7V3F5"/>
<gene>
    <name evidence="1" type="ORF">mMyoMyo1_008429</name>
</gene>
<comment type="caution">
    <text evidence="1">The sequence shown here is derived from an EMBL/GenBank/DDBJ whole genome shotgun (WGS) entry which is preliminary data.</text>
</comment>
<keyword evidence="2" id="KW-1185">Reference proteome</keyword>
<reference evidence="1 2" key="1">
    <citation type="journal article" date="2020" name="Nature">
        <title>Six reference-quality genomes reveal evolution of bat adaptations.</title>
        <authorList>
            <person name="Jebb D."/>
            <person name="Huang Z."/>
            <person name="Pippel M."/>
            <person name="Hughes G.M."/>
            <person name="Lavrichenko K."/>
            <person name="Devanna P."/>
            <person name="Winkler S."/>
            <person name="Jermiin L.S."/>
            <person name="Skirmuntt E.C."/>
            <person name="Katzourakis A."/>
            <person name="Burkitt-Gray L."/>
            <person name="Ray D.A."/>
            <person name="Sullivan K.A.M."/>
            <person name="Roscito J.G."/>
            <person name="Kirilenko B.M."/>
            <person name="Davalos L.M."/>
            <person name="Corthals A.P."/>
            <person name="Power M.L."/>
            <person name="Jones G."/>
            <person name="Ransome R.D."/>
            <person name="Dechmann D.K.N."/>
            <person name="Locatelli A.G."/>
            <person name="Puechmaille S.J."/>
            <person name="Fedrigo O."/>
            <person name="Jarvis E.D."/>
            <person name="Hiller M."/>
            <person name="Vernes S.C."/>
            <person name="Myers E.W."/>
            <person name="Teeling E.C."/>
        </authorList>
    </citation>
    <scope>NUCLEOTIDE SEQUENCE [LARGE SCALE GENOMIC DNA]</scope>
    <source>
        <strain evidence="1">MMyoMyo1</strain>
        <tissue evidence="1">Flight muscle</tissue>
    </source>
</reference>
<name>A0A7J7V3F5_MYOMY</name>
<accession>A0A7J7V3F5</accession>
<evidence type="ECO:0000313" key="1">
    <source>
        <dbReference type="EMBL" id="KAF6319690.1"/>
    </source>
</evidence>
<dbReference type="Proteomes" id="UP000527355">
    <property type="component" value="Unassembled WGS sequence"/>
</dbReference>
<organism evidence="1 2">
    <name type="scientific">Myotis myotis</name>
    <name type="common">Greater mouse-eared bat</name>
    <name type="synonym">Vespertilio myotis</name>
    <dbReference type="NCBI Taxonomy" id="51298"/>
    <lineage>
        <taxon>Eukaryota</taxon>
        <taxon>Metazoa</taxon>
        <taxon>Chordata</taxon>
        <taxon>Craniata</taxon>
        <taxon>Vertebrata</taxon>
        <taxon>Euteleostomi</taxon>
        <taxon>Mammalia</taxon>
        <taxon>Eutheria</taxon>
        <taxon>Laurasiatheria</taxon>
        <taxon>Chiroptera</taxon>
        <taxon>Yangochiroptera</taxon>
        <taxon>Vespertilionidae</taxon>
        <taxon>Myotis</taxon>
    </lineage>
</organism>
<proteinExistence type="predicted"/>
<sequence>MAPVNHRCSRSLITGGRARFEKPAEQRGCAVLGCGPMSSADSVWGDVCQLIGGGSSRAELSTCWILAATCPDREPNWRPPGAWLMHNQLSHRLDGAPTSDCAPHRGTGHPQRLLLSSQEGVAFVRCGVQGRGEGLPLIASSTPPPLLGGPRASTHEVCADFL</sequence>